<evidence type="ECO:0000256" key="2">
    <source>
        <dbReference type="ARBA" id="ARBA00022630"/>
    </source>
</evidence>
<comment type="catalytic activity">
    <reaction evidence="6">
        <text>coproporphyrinogen III + 3 O2 = coproporphyrin III + 3 H2O2</text>
        <dbReference type="Rhea" id="RHEA:43436"/>
        <dbReference type="ChEBI" id="CHEBI:15379"/>
        <dbReference type="ChEBI" id="CHEBI:16240"/>
        <dbReference type="ChEBI" id="CHEBI:57309"/>
        <dbReference type="ChEBI" id="CHEBI:131725"/>
        <dbReference type="EC" id="1.3.3.15"/>
    </reaction>
</comment>
<sequence>MNQIKHRVAIVGGGISGLAAAHQLSRSDASLEITVFEASDRLGGVLQTEQTDGFCIELGPDSVLSRMPLAVNLFRDIGLSDQLINTNSSHPGVDVVCRGRLERLPDGLAVMAPQRIWPMVTTPILSWRGKVRLAAERLIPRRHGSDDESLAAFACRRLGREAFQRLVQPLAGGIYMGDPEQLSINATFPQFVEMESKYGSLIKAARAGAKTLRAAAPRTKPPNPAAGGPEYSLFVAPRHGLGSAIDALASELGRCDVRTNHQVLSLSRRDNGWAMQIKQTESRETRREEYSSVILAVPAHHAGSILRTTDPELSQALNEIPYAGCVVVNLAYDRDAFPGEPDNFGFLVPHVEQRPVLACTFSSVKYAGRAPEGKVLLRAFLGGACREEVMQWSDETIVQTVQDELRQLMQVNKPPLFSRIKRWHRAMPQCVLGHAQRVQGIEQLAAKHPRLELAGNAYHGVGIPHCIRSGQQAAERVLASKWSGFAQVS</sequence>
<dbReference type="SUPFAM" id="SSF54373">
    <property type="entry name" value="FAD-linked reductases, C-terminal domain"/>
    <property type="match status" value="1"/>
</dbReference>
<keyword evidence="9" id="KW-1185">Reference proteome</keyword>
<dbReference type="InterPro" id="IPR002937">
    <property type="entry name" value="Amino_oxidase"/>
</dbReference>
<dbReference type="NCBIfam" id="TIGR00562">
    <property type="entry name" value="proto_IX_ox"/>
    <property type="match status" value="1"/>
</dbReference>
<gene>
    <name evidence="8" type="primary">hemY_2</name>
    <name evidence="8" type="ORF">TBK1r_64980</name>
</gene>
<dbReference type="PANTHER" id="PTHR42923:SF3">
    <property type="entry name" value="PROTOPORPHYRINOGEN OXIDASE"/>
    <property type="match status" value="1"/>
</dbReference>
<comment type="subcellular location">
    <subcellularLocation>
        <location evidence="6">Cytoplasm</location>
    </subcellularLocation>
</comment>
<accession>A0ABX5XZK4</accession>
<keyword evidence="6" id="KW-0963">Cytoplasm</keyword>
<evidence type="ECO:0000256" key="5">
    <source>
        <dbReference type="ARBA" id="ARBA00023133"/>
    </source>
</evidence>
<dbReference type="Gene3D" id="3.90.660.20">
    <property type="entry name" value="Protoporphyrinogen oxidase, mitochondrial, domain 2"/>
    <property type="match status" value="1"/>
</dbReference>
<dbReference type="Pfam" id="PF01593">
    <property type="entry name" value="Amino_oxidase"/>
    <property type="match status" value="1"/>
</dbReference>
<evidence type="ECO:0000256" key="3">
    <source>
        <dbReference type="ARBA" id="ARBA00022827"/>
    </source>
</evidence>
<reference evidence="8 9" key="1">
    <citation type="submission" date="2019-02" db="EMBL/GenBank/DDBJ databases">
        <title>Deep-cultivation of Planctomycetes and their phenomic and genomic characterization uncovers novel biology.</title>
        <authorList>
            <person name="Wiegand S."/>
            <person name="Jogler M."/>
            <person name="Boedeker C."/>
            <person name="Pinto D."/>
            <person name="Vollmers J."/>
            <person name="Rivas-Marin E."/>
            <person name="Kohn T."/>
            <person name="Peeters S.H."/>
            <person name="Heuer A."/>
            <person name="Rast P."/>
            <person name="Oberbeckmann S."/>
            <person name="Bunk B."/>
            <person name="Jeske O."/>
            <person name="Meyerdierks A."/>
            <person name="Storesund J.E."/>
            <person name="Kallscheuer N."/>
            <person name="Luecker S."/>
            <person name="Lage O.M."/>
            <person name="Pohl T."/>
            <person name="Merkel B.J."/>
            <person name="Hornburger P."/>
            <person name="Mueller R.-W."/>
            <person name="Bruemmer F."/>
            <person name="Labrenz M."/>
            <person name="Spormann A.M."/>
            <person name="Op den Camp H."/>
            <person name="Overmann J."/>
            <person name="Amann R."/>
            <person name="Jetten M.S.M."/>
            <person name="Mascher T."/>
            <person name="Medema M.H."/>
            <person name="Devos D.P."/>
            <person name="Kaster A.-K."/>
            <person name="Ovreas L."/>
            <person name="Rohde M."/>
            <person name="Galperin M.Y."/>
            <person name="Jogler C."/>
        </authorList>
    </citation>
    <scope>NUCLEOTIDE SEQUENCE [LARGE SCALE GENOMIC DNA]</scope>
    <source>
        <strain evidence="8 9">TBK1r</strain>
    </source>
</reference>
<dbReference type="RefSeq" id="WP_145219172.1">
    <property type="nucleotide sequence ID" value="NZ_CP036432.1"/>
</dbReference>
<dbReference type="Gene3D" id="3.50.50.60">
    <property type="entry name" value="FAD/NAD(P)-binding domain"/>
    <property type="match status" value="1"/>
</dbReference>
<dbReference type="PANTHER" id="PTHR42923">
    <property type="entry name" value="PROTOPORPHYRINOGEN OXIDASE"/>
    <property type="match status" value="1"/>
</dbReference>
<proteinExistence type="inferred from homology"/>
<comment type="pathway">
    <text evidence="6">Porphyrin-containing compound metabolism; protoheme biosynthesis.</text>
</comment>
<comment type="similarity">
    <text evidence="6">Belongs to the protoporphyrinogen/coproporphyrinogen oxidase family. Coproporphyrinogen III oxidase subfamily.</text>
</comment>
<organism evidence="8 9">
    <name type="scientific">Stieleria magnilauensis</name>
    <dbReference type="NCBI Taxonomy" id="2527963"/>
    <lineage>
        <taxon>Bacteria</taxon>
        <taxon>Pseudomonadati</taxon>
        <taxon>Planctomycetota</taxon>
        <taxon>Planctomycetia</taxon>
        <taxon>Pirellulales</taxon>
        <taxon>Pirellulaceae</taxon>
        <taxon>Stieleria</taxon>
    </lineage>
</organism>
<dbReference type="InterPro" id="IPR036188">
    <property type="entry name" value="FAD/NAD-bd_sf"/>
</dbReference>
<evidence type="ECO:0000256" key="4">
    <source>
        <dbReference type="ARBA" id="ARBA00023002"/>
    </source>
</evidence>
<evidence type="ECO:0000259" key="7">
    <source>
        <dbReference type="Pfam" id="PF01593"/>
    </source>
</evidence>
<dbReference type="Proteomes" id="UP000318081">
    <property type="component" value="Chromosome"/>
</dbReference>
<feature type="domain" description="Amine oxidase" evidence="7">
    <location>
        <begin position="15"/>
        <end position="478"/>
    </location>
</feature>
<dbReference type="InterPro" id="IPR004572">
    <property type="entry name" value="Protoporphyrinogen_oxidase"/>
</dbReference>
<evidence type="ECO:0000313" key="9">
    <source>
        <dbReference type="Proteomes" id="UP000318081"/>
    </source>
</evidence>
<dbReference type="EC" id="1.3.3.15" evidence="6"/>
<keyword evidence="5 6" id="KW-0350">Heme biosynthesis</keyword>
<evidence type="ECO:0000256" key="6">
    <source>
        <dbReference type="RuleBase" id="RU364052"/>
    </source>
</evidence>
<comment type="function">
    <text evidence="6">Involved in coproporphyrin-dependent heme b biosynthesis. Catalyzes the oxidation of coproporphyrinogen III to coproporphyrin III.</text>
</comment>
<dbReference type="SUPFAM" id="SSF51905">
    <property type="entry name" value="FAD/NAD(P)-binding domain"/>
    <property type="match status" value="1"/>
</dbReference>
<dbReference type="GO" id="GO:0004729">
    <property type="term" value="F:oxygen-dependent protoporphyrinogen oxidase activity"/>
    <property type="evidence" value="ECO:0007669"/>
    <property type="project" value="UniProtKB-EC"/>
</dbReference>
<protein>
    <recommendedName>
        <fullName evidence="6">Coproporphyrinogen III oxidase</fullName>
        <ecNumber evidence="6">1.3.3.15</ecNumber>
    </recommendedName>
</protein>
<evidence type="ECO:0000256" key="1">
    <source>
        <dbReference type="ARBA" id="ARBA00001974"/>
    </source>
</evidence>
<evidence type="ECO:0000313" key="8">
    <source>
        <dbReference type="EMBL" id="QDV87468.1"/>
    </source>
</evidence>
<keyword evidence="2 6" id="KW-0285">Flavoprotein</keyword>
<dbReference type="Gene3D" id="1.10.3110.10">
    <property type="entry name" value="protoporphyrinogen ix oxidase, domain 3"/>
    <property type="match status" value="1"/>
</dbReference>
<name>A0ABX5XZK4_9BACT</name>
<dbReference type="EMBL" id="CP036432">
    <property type="protein sequence ID" value="QDV87468.1"/>
    <property type="molecule type" value="Genomic_DNA"/>
</dbReference>
<dbReference type="PRINTS" id="PR00419">
    <property type="entry name" value="ADXRDTASE"/>
</dbReference>
<comment type="cofactor">
    <cofactor evidence="1 6">
        <name>FAD</name>
        <dbReference type="ChEBI" id="CHEBI:57692"/>
    </cofactor>
</comment>
<keyword evidence="4 6" id="KW-0560">Oxidoreductase</keyword>
<dbReference type="InterPro" id="IPR050464">
    <property type="entry name" value="Zeta_carotene_desat/Oxidored"/>
</dbReference>
<keyword evidence="3 6" id="KW-0274">FAD</keyword>